<keyword evidence="2" id="KW-0175">Coiled coil</keyword>
<dbReference type="EMBL" id="CAJPWZ010002359">
    <property type="protein sequence ID" value="CAG2236488.1"/>
    <property type="molecule type" value="Genomic_DNA"/>
</dbReference>
<evidence type="ECO:0000313" key="5">
    <source>
        <dbReference type="Proteomes" id="UP000683360"/>
    </source>
</evidence>
<dbReference type="SUPFAM" id="SSF57845">
    <property type="entry name" value="B-box zinc-binding domain"/>
    <property type="match status" value="1"/>
</dbReference>
<dbReference type="PROSITE" id="PS50119">
    <property type="entry name" value="ZF_BBOX"/>
    <property type="match status" value="1"/>
</dbReference>
<dbReference type="AlphaFoldDB" id="A0A8S3U731"/>
<dbReference type="GO" id="GO:0008270">
    <property type="term" value="F:zinc ion binding"/>
    <property type="evidence" value="ECO:0007669"/>
    <property type="project" value="UniProtKB-KW"/>
</dbReference>
<evidence type="ECO:0000313" key="4">
    <source>
        <dbReference type="EMBL" id="CAG2236488.1"/>
    </source>
</evidence>
<dbReference type="Proteomes" id="UP000683360">
    <property type="component" value="Unassembled WGS sequence"/>
</dbReference>
<protein>
    <recommendedName>
        <fullName evidence="3">B box-type domain-containing protein</fullName>
    </recommendedName>
</protein>
<accession>A0A8S3U731</accession>
<dbReference type="PANTHER" id="PTHR25462">
    <property type="entry name" value="BONUS, ISOFORM C-RELATED"/>
    <property type="match status" value="1"/>
</dbReference>
<feature type="domain" description="B box-type" evidence="3">
    <location>
        <begin position="11"/>
        <end position="61"/>
    </location>
</feature>
<comment type="caution">
    <text evidence="4">The sequence shown here is derived from an EMBL/GenBank/DDBJ whole genome shotgun (WGS) entry which is preliminary data.</text>
</comment>
<keyword evidence="1" id="KW-0862">Zinc</keyword>
<proteinExistence type="predicted"/>
<feature type="coiled-coil region" evidence="2">
    <location>
        <begin position="145"/>
        <end position="172"/>
    </location>
</feature>
<dbReference type="GO" id="GO:0061630">
    <property type="term" value="F:ubiquitin protein ligase activity"/>
    <property type="evidence" value="ECO:0007669"/>
    <property type="project" value="TreeGrafter"/>
</dbReference>
<dbReference type="PANTHER" id="PTHR25462:SF296">
    <property type="entry name" value="MEIOTIC P26, ISOFORM F"/>
    <property type="match status" value="1"/>
</dbReference>
<dbReference type="OrthoDB" id="10465652at2759"/>
<evidence type="ECO:0000259" key="3">
    <source>
        <dbReference type="PROSITE" id="PS50119"/>
    </source>
</evidence>
<dbReference type="CDD" id="cd19757">
    <property type="entry name" value="Bbox1"/>
    <property type="match status" value="1"/>
</dbReference>
<dbReference type="Gene3D" id="3.30.160.60">
    <property type="entry name" value="Classic Zinc Finger"/>
    <property type="match status" value="1"/>
</dbReference>
<name>A0A8S3U731_MYTED</name>
<organism evidence="4 5">
    <name type="scientific">Mytilus edulis</name>
    <name type="common">Blue mussel</name>
    <dbReference type="NCBI Taxonomy" id="6550"/>
    <lineage>
        <taxon>Eukaryota</taxon>
        <taxon>Metazoa</taxon>
        <taxon>Spiralia</taxon>
        <taxon>Lophotrochozoa</taxon>
        <taxon>Mollusca</taxon>
        <taxon>Bivalvia</taxon>
        <taxon>Autobranchia</taxon>
        <taxon>Pteriomorphia</taxon>
        <taxon>Mytilida</taxon>
        <taxon>Mytiloidea</taxon>
        <taxon>Mytilidae</taxon>
        <taxon>Mytilinae</taxon>
        <taxon>Mytilus</taxon>
    </lineage>
</organism>
<dbReference type="InterPro" id="IPR000315">
    <property type="entry name" value="Znf_B-box"/>
</dbReference>
<reference evidence="4" key="1">
    <citation type="submission" date="2021-03" db="EMBL/GenBank/DDBJ databases">
        <authorList>
            <person name="Bekaert M."/>
        </authorList>
    </citation>
    <scope>NUCLEOTIDE SEQUENCE</scope>
</reference>
<sequence length="392" mass="44856">MATLMALSTRDKTQECHACKRSNEKSNAKFWCKICEEALCEKCNQMHSRMKLSYTHDVVEIEKYSRNETGIDLNGISKQCNMHPSKEIEMFCSLHREPCCILCLVNKHFGCTGVKSIEEILNADNNYESLPAKLKKLKDATVILLRDKEKHKSEFTANNENAEEEAAKFMKLVKDNLNGSNITCGTSISVEYLVLGDEAEKKLHLLKNGTLINSTAFTGNPKRLCYDYCYSRVFISCHTRELYGASCLIFRNEIMKPEKIKFVKEIVGSIFSDNQNIFLVVNNAIKQFPNSLEGQLTTSFATNTTCELNGMDILENNIIFTTKDKEIKRANLNGKDIFCYKNETIKIPSAWLFYHLDWSCLSIDITEGRYMYCPLTVKSTGHYFQILKNRKS</sequence>
<keyword evidence="1" id="KW-0863">Zinc-finger</keyword>
<evidence type="ECO:0000256" key="1">
    <source>
        <dbReference type="PROSITE-ProRule" id="PRU00024"/>
    </source>
</evidence>
<keyword evidence="5" id="KW-1185">Reference proteome</keyword>
<gene>
    <name evidence="4" type="ORF">MEDL_49074</name>
</gene>
<dbReference type="InterPro" id="IPR047153">
    <property type="entry name" value="TRIM45/56/19-like"/>
</dbReference>
<evidence type="ECO:0000256" key="2">
    <source>
        <dbReference type="SAM" id="Coils"/>
    </source>
</evidence>
<keyword evidence="1" id="KW-0479">Metal-binding</keyword>